<sequence length="214" mass="24098">MHHPSRMPYGAEFARKYRVAILARFSSHASQSALEKVGLELPRVRLHESPSGRGRVKGRGRRVCLASSLSHPRGGASARPIRPAAMAKFNVVQKNRREWKQDRKRQAHGEPGTGKLKQRTAPVSVSGKRKRKLQRRQNREQKEATMIKALENNMGDVDMVSAEESSEAAKGKPQVKFNVKKNSRIQIKRLKGKGRKKAKNVKPPTKEKVEAMVE</sequence>
<organism evidence="3 4">
    <name type="scientific">Eragrostis curvula</name>
    <name type="common">weeping love grass</name>
    <dbReference type="NCBI Taxonomy" id="38414"/>
    <lineage>
        <taxon>Eukaryota</taxon>
        <taxon>Viridiplantae</taxon>
        <taxon>Streptophyta</taxon>
        <taxon>Embryophyta</taxon>
        <taxon>Tracheophyta</taxon>
        <taxon>Spermatophyta</taxon>
        <taxon>Magnoliopsida</taxon>
        <taxon>Liliopsida</taxon>
        <taxon>Poales</taxon>
        <taxon>Poaceae</taxon>
        <taxon>PACMAD clade</taxon>
        <taxon>Chloridoideae</taxon>
        <taxon>Eragrostideae</taxon>
        <taxon>Eragrostidinae</taxon>
        <taxon>Eragrostis</taxon>
    </lineage>
</organism>
<evidence type="ECO:0000313" key="3">
    <source>
        <dbReference type="EMBL" id="TVU29373.1"/>
    </source>
</evidence>
<feature type="compositionally biased region" description="Basic and acidic residues" evidence="1">
    <location>
        <begin position="204"/>
        <end position="214"/>
    </location>
</feature>
<dbReference type="AlphaFoldDB" id="A0A5J9V041"/>
<protein>
    <submittedName>
        <fullName evidence="3">Uncharacterized protein</fullName>
    </submittedName>
</protein>
<feature type="region of interest" description="Disordered" evidence="1">
    <location>
        <begin position="191"/>
        <end position="214"/>
    </location>
</feature>
<dbReference type="EMBL" id="RWGY01000011">
    <property type="protein sequence ID" value="TVU29373.1"/>
    <property type="molecule type" value="Genomic_DNA"/>
</dbReference>
<dbReference type="PANTHER" id="PTHR36709">
    <property type="entry name" value="OS02G0604100 PROTEIN"/>
    <property type="match status" value="1"/>
</dbReference>
<comment type="caution">
    <text evidence="3">The sequence shown here is derived from an EMBL/GenBank/DDBJ whole genome shotgun (WGS) entry which is preliminary data.</text>
</comment>
<dbReference type="Gramene" id="TVU29373">
    <property type="protein sequence ID" value="TVU29373"/>
    <property type="gene ID" value="EJB05_20937"/>
</dbReference>
<reference evidence="3 4" key="1">
    <citation type="journal article" date="2019" name="Sci. Rep.">
        <title>A high-quality genome of Eragrostis curvula grass provides insights into Poaceae evolution and supports new strategies to enhance forage quality.</title>
        <authorList>
            <person name="Carballo J."/>
            <person name="Santos B.A.C.M."/>
            <person name="Zappacosta D."/>
            <person name="Garbus I."/>
            <person name="Selva J.P."/>
            <person name="Gallo C.A."/>
            <person name="Diaz A."/>
            <person name="Albertini E."/>
            <person name="Caccamo M."/>
            <person name="Echenique V."/>
        </authorList>
    </citation>
    <scope>NUCLEOTIDE SEQUENCE [LARGE SCALE GENOMIC DNA]</scope>
    <source>
        <strain evidence="4">cv. Victoria</strain>
        <tissue evidence="3">Leaf</tissue>
    </source>
</reference>
<proteinExistence type="predicted"/>
<feature type="compositionally biased region" description="Basic residues" evidence="1">
    <location>
        <begin position="127"/>
        <end position="136"/>
    </location>
</feature>
<dbReference type="EMBL" id="RWGY01000011">
    <property type="protein sequence ID" value="TVU29363.1"/>
    <property type="molecule type" value="Genomic_DNA"/>
</dbReference>
<dbReference type="OrthoDB" id="775892at2759"/>
<evidence type="ECO:0000256" key="1">
    <source>
        <dbReference type="SAM" id="MobiDB-lite"/>
    </source>
</evidence>
<feature type="region of interest" description="Disordered" evidence="1">
    <location>
        <begin position="95"/>
        <end position="144"/>
    </location>
</feature>
<name>A0A5J9V041_9POAL</name>
<accession>A0A5J9V041</accession>
<dbReference type="PANTHER" id="PTHR36709:SF1">
    <property type="entry name" value="OS02G0604100 PROTEIN"/>
    <property type="match status" value="1"/>
</dbReference>
<evidence type="ECO:0000313" key="2">
    <source>
        <dbReference type="EMBL" id="TVU29363.1"/>
    </source>
</evidence>
<evidence type="ECO:0000313" key="4">
    <source>
        <dbReference type="Proteomes" id="UP000324897"/>
    </source>
</evidence>
<keyword evidence="4" id="KW-1185">Reference proteome</keyword>
<feature type="compositionally biased region" description="Basic residues" evidence="1">
    <location>
        <begin position="191"/>
        <end position="200"/>
    </location>
</feature>
<dbReference type="Proteomes" id="UP000324897">
    <property type="component" value="Chromosome 1"/>
</dbReference>
<dbReference type="Gramene" id="TVU29363">
    <property type="protein sequence ID" value="TVU29363"/>
    <property type="gene ID" value="EJB05_20927"/>
</dbReference>
<gene>
    <name evidence="2" type="ORF">EJB05_20927</name>
    <name evidence="3" type="ORF">EJB05_20937</name>
</gene>